<reference evidence="1 2" key="1">
    <citation type="journal article" date="2019" name="Nat. Ecol. Evol.">
        <title>Megaphylogeny resolves global patterns of mushroom evolution.</title>
        <authorList>
            <person name="Varga T."/>
            <person name="Krizsan K."/>
            <person name="Foldi C."/>
            <person name="Dima B."/>
            <person name="Sanchez-Garcia M."/>
            <person name="Sanchez-Ramirez S."/>
            <person name="Szollosi G.J."/>
            <person name="Szarkandi J.G."/>
            <person name="Papp V."/>
            <person name="Albert L."/>
            <person name="Andreopoulos W."/>
            <person name="Angelini C."/>
            <person name="Antonin V."/>
            <person name="Barry K.W."/>
            <person name="Bougher N.L."/>
            <person name="Buchanan P."/>
            <person name="Buyck B."/>
            <person name="Bense V."/>
            <person name="Catcheside P."/>
            <person name="Chovatia M."/>
            <person name="Cooper J."/>
            <person name="Damon W."/>
            <person name="Desjardin D."/>
            <person name="Finy P."/>
            <person name="Geml J."/>
            <person name="Haridas S."/>
            <person name="Hughes K."/>
            <person name="Justo A."/>
            <person name="Karasinski D."/>
            <person name="Kautmanova I."/>
            <person name="Kiss B."/>
            <person name="Kocsube S."/>
            <person name="Kotiranta H."/>
            <person name="LaButti K.M."/>
            <person name="Lechner B.E."/>
            <person name="Liimatainen K."/>
            <person name="Lipzen A."/>
            <person name="Lukacs Z."/>
            <person name="Mihaltcheva S."/>
            <person name="Morgado L.N."/>
            <person name="Niskanen T."/>
            <person name="Noordeloos M.E."/>
            <person name="Ohm R.A."/>
            <person name="Ortiz-Santana B."/>
            <person name="Ovrebo C."/>
            <person name="Racz N."/>
            <person name="Riley R."/>
            <person name="Savchenko A."/>
            <person name="Shiryaev A."/>
            <person name="Soop K."/>
            <person name="Spirin V."/>
            <person name="Szebenyi C."/>
            <person name="Tomsovsky M."/>
            <person name="Tulloss R.E."/>
            <person name="Uehling J."/>
            <person name="Grigoriev I.V."/>
            <person name="Vagvolgyi C."/>
            <person name="Papp T."/>
            <person name="Martin F.M."/>
            <person name="Miettinen O."/>
            <person name="Hibbett D.S."/>
            <person name="Nagy L.G."/>
        </authorList>
    </citation>
    <scope>NUCLEOTIDE SEQUENCE [LARGE SCALE GENOMIC DNA]</scope>
    <source>
        <strain evidence="1 2">FP101781</strain>
    </source>
</reference>
<protein>
    <recommendedName>
        <fullName evidence="3">F-box domain-containing protein</fullName>
    </recommendedName>
</protein>
<name>A0A4Y7SAY8_COPMI</name>
<evidence type="ECO:0008006" key="3">
    <source>
        <dbReference type="Google" id="ProtNLM"/>
    </source>
</evidence>
<organism evidence="1 2">
    <name type="scientific">Coprinellus micaceus</name>
    <name type="common">Glistening ink-cap mushroom</name>
    <name type="synonym">Coprinus micaceus</name>
    <dbReference type="NCBI Taxonomy" id="71717"/>
    <lineage>
        <taxon>Eukaryota</taxon>
        <taxon>Fungi</taxon>
        <taxon>Dikarya</taxon>
        <taxon>Basidiomycota</taxon>
        <taxon>Agaricomycotina</taxon>
        <taxon>Agaricomycetes</taxon>
        <taxon>Agaricomycetidae</taxon>
        <taxon>Agaricales</taxon>
        <taxon>Agaricineae</taxon>
        <taxon>Psathyrellaceae</taxon>
        <taxon>Coprinellus</taxon>
    </lineage>
</organism>
<dbReference type="AlphaFoldDB" id="A0A4Y7SAY8"/>
<dbReference type="Proteomes" id="UP000298030">
    <property type="component" value="Unassembled WGS sequence"/>
</dbReference>
<accession>A0A4Y7SAY8</accession>
<evidence type="ECO:0000313" key="1">
    <source>
        <dbReference type="EMBL" id="TEB18653.1"/>
    </source>
</evidence>
<gene>
    <name evidence="1" type="ORF">FA13DRAFT_1858122</name>
</gene>
<comment type="caution">
    <text evidence="1">The sequence shown here is derived from an EMBL/GenBank/DDBJ whole genome shotgun (WGS) entry which is preliminary data.</text>
</comment>
<proteinExistence type="predicted"/>
<dbReference type="OrthoDB" id="2269034at2759"/>
<sequence length="252" mass="29188">MSPLYKALFSLDTTPREDAFGALRSTLRLVCHEWDQIIVSTPKLWNYVFLRFDERVKYDASAESLLAYMRLCVERSKSLDRTLRVVNALVDDDSDDWEHYPKVLGYLQSQSNWAGLHIDWRYYTEPWVEYAKMIKCSKKLETLEFIVHNRDEERAYGDYLSRDVIQLDTLHSFSLDLRIKTDVGNGLLKKLRFPSLRTLKVAIHPTSSDSGTDPHQIAESLSKLLDGIESQVTCEFDDPRLSAWIESSKSAQ</sequence>
<dbReference type="EMBL" id="QPFP01000238">
    <property type="protein sequence ID" value="TEB18653.1"/>
    <property type="molecule type" value="Genomic_DNA"/>
</dbReference>
<keyword evidence="2" id="KW-1185">Reference proteome</keyword>
<evidence type="ECO:0000313" key="2">
    <source>
        <dbReference type="Proteomes" id="UP000298030"/>
    </source>
</evidence>